<keyword evidence="3" id="KW-0862">Zinc</keyword>
<organism evidence="7">
    <name type="scientific">Zea mays</name>
    <name type="common">Maize</name>
    <dbReference type="NCBI Taxonomy" id="4577"/>
    <lineage>
        <taxon>Eukaryota</taxon>
        <taxon>Viridiplantae</taxon>
        <taxon>Streptophyta</taxon>
        <taxon>Embryophyta</taxon>
        <taxon>Tracheophyta</taxon>
        <taxon>Spermatophyta</taxon>
        <taxon>Magnoliopsida</taxon>
        <taxon>Liliopsida</taxon>
        <taxon>Poales</taxon>
        <taxon>Poaceae</taxon>
        <taxon>PACMAD clade</taxon>
        <taxon>Panicoideae</taxon>
        <taxon>Andropogonodae</taxon>
        <taxon>Andropogoneae</taxon>
        <taxon>Tripsacinae</taxon>
        <taxon>Zea</taxon>
    </lineage>
</organism>
<evidence type="ECO:0000256" key="2">
    <source>
        <dbReference type="ARBA" id="ARBA00022771"/>
    </source>
</evidence>
<dbReference type="ExpressionAtlas" id="B6TSH7">
    <property type="expression patterns" value="baseline"/>
</dbReference>
<dbReference type="PROSITE" id="PS51999">
    <property type="entry name" value="ZF_GRF"/>
    <property type="match status" value="1"/>
</dbReference>
<evidence type="ECO:0000256" key="4">
    <source>
        <dbReference type="PROSITE-ProRule" id="PRU01343"/>
    </source>
</evidence>
<dbReference type="PANTHER" id="PTHR33248">
    <property type="entry name" value="ZINC ION-BINDING PROTEIN"/>
    <property type="match status" value="1"/>
</dbReference>
<evidence type="ECO:0000256" key="1">
    <source>
        <dbReference type="ARBA" id="ARBA00022723"/>
    </source>
</evidence>
<keyword evidence="5" id="KW-0175">Coiled coil</keyword>
<dbReference type="GO" id="GO:0008270">
    <property type="term" value="F:zinc ion binding"/>
    <property type="evidence" value="ECO:0007669"/>
    <property type="project" value="UniProtKB-KW"/>
</dbReference>
<dbReference type="AlphaFoldDB" id="B6TSH7"/>
<dbReference type="InterPro" id="IPR010666">
    <property type="entry name" value="Znf_GRF"/>
</dbReference>
<protein>
    <submittedName>
        <fullName evidence="7">GRF zinc finger family protein</fullName>
    </submittedName>
</protein>
<name>B6TSH7_MAIZE</name>
<keyword evidence="2 4" id="KW-0863">Zinc-finger</keyword>
<accession>B6TSH7</accession>
<evidence type="ECO:0000313" key="7">
    <source>
        <dbReference type="EMBL" id="ACG40060.1"/>
    </source>
</evidence>
<sequence>MTSSVSGSSKSPRKPPVSYRKWMDADNPVCCKCSGVMLELTSWTDSNPSRGFLRCQKGSEGCNLFQWVSPPPLSDFDKKLMLQVQDKIYALREANNDLRDRLDESNERVVVQEAEIARLRMQLEKITSDRQTENDFSCSVCCNLVFAHALVSTWGCGRQ</sequence>
<evidence type="ECO:0000256" key="3">
    <source>
        <dbReference type="ARBA" id="ARBA00022833"/>
    </source>
</evidence>
<feature type="domain" description="GRF-type" evidence="6">
    <location>
        <begin position="31"/>
        <end position="71"/>
    </location>
</feature>
<keyword evidence="1" id="KW-0479">Metal-binding</keyword>
<dbReference type="EMBL" id="EU967942">
    <property type="protein sequence ID" value="ACG40060.1"/>
    <property type="molecule type" value="mRNA"/>
</dbReference>
<proteinExistence type="evidence at transcript level"/>
<reference evidence="7" key="1">
    <citation type="journal article" date="2009" name="Plant Mol. Biol.">
        <title>Insights into corn genes derived from large-scale cDNA sequencing.</title>
        <authorList>
            <person name="Alexandrov N.N."/>
            <person name="Brover V.V."/>
            <person name="Freidin S."/>
            <person name="Troukhan M.E."/>
            <person name="Tatarinova T.V."/>
            <person name="Zhang H."/>
            <person name="Swaller T.J."/>
            <person name="Lu Y.P."/>
            <person name="Bouck J."/>
            <person name="Flavell R.B."/>
            <person name="Feldmann K.A."/>
        </authorList>
    </citation>
    <scope>NUCLEOTIDE SEQUENCE</scope>
</reference>
<evidence type="ECO:0000259" key="6">
    <source>
        <dbReference type="PROSITE" id="PS51999"/>
    </source>
</evidence>
<evidence type="ECO:0000256" key="5">
    <source>
        <dbReference type="SAM" id="Coils"/>
    </source>
</evidence>
<feature type="coiled-coil region" evidence="5">
    <location>
        <begin position="88"/>
        <end position="129"/>
    </location>
</feature>